<dbReference type="AlphaFoldDB" id="A0A517QMX7"/>
<evidence type="ECO:0000256" key="1">
    <source>
        <dbReference type="PROSITE-ProRule" id="PRU00325"/>
    </source>
</evidence>
<proteinExistence type="predicted"/>
<evidence type="ECO:0000313" key="5">
    <source>
        <dbReference type="Proteomes" id="UP000315724"/>
    </source>
</evidence>
<dbReference type="EMBL" id="CP036267">
    <property type="protein sequence ID" value="QDT33000.1"/>
    <property type="molecule type" value="Genomic_DNA"/>
</dbReference>
<keyword evidence="5" id="KW-1185">Reference proteome</keyword>
<feature type="region of interest" description="Disordered" evidence="2">
    <location>
        <begin position="107"/>
        <end position="131"/>
    </location>
</feature>
<dbReference type="RefSeq" id="WP_145198678.1">
    <property type="nucleotide sequence ID" value="NZ_CP036267.1"/>
</dbReference>
<protein>
    <submittedName>
        <fullName evidence="4">SWIM zinc finger protein</fullName>
    </submittedName>
</protein>
<dbReference type="OrthoDB" id="9816340at2"/>
<dbReference type="KEGG" id="tpol:Mal48_22520"/>
<evidence type="ECO:0000259" key="3">
    <source>
        <dbReference type="PROSITE" id="PS50966"/>
    </source>
</evidence>
<feature type="domain" description="SWIM-type" evidence="3">
    <location>
        <begin position="49"/>
        <end position="82"/>
    </location>
</feature>
<dbReference type="GO" id="GO:0008270">
    <property type="term" value="F:zinc ion binding"/>
    <property type="evidence" value="ECO:0007669"/>
    <property type="project" value="UniProtKB-KW"/>
</dbReference>
<dbReference type="InterPro" id="IPR007527">
    <property type="entry name" value="Znf_SWIM"/>
</dbReference>
<sequence>MQLSLEQVREMAPDEKSVIAANKIVSLNHWNSPGLSDVAIWGKCAGGRYQVRVDLQNLGSHCNCPSRKFPCKHVLALLMLFTSTPDAFEITDSPEWVADWIQKRRQREQQKSAGKVQPSKPVDPEAQAKRIRERESRIAEGLQHLIVWMDDLIRNGVAGLEAQPFHFWDTQARRLVDAQAKGLASRIYRLAEIPNSSRDWPERLTNELGRTRLLVHAYLNQGELSPSLQADVRQLIGWTVSQADLQASGTEIEDDWFIFGQRVEDEDRFTTQRSWAVGRKTQQEALFLQFAPGKQGFSESIVPGTCISGKLVFYPATVLQRAKISERSEEQHVSAMDLFYLDSIEDFLDSYADRLGRNPWLASCSCLLKEVSIAQHKGDWYLRDKHGYGVPFKSLETYRILAMTGGQPVHVMGEWNGNFFSPWSLLVNQQFRICS</sequence>
<keyword evidence="1" id="KW-0862">Zinc</keyword>
<feature type="compositionally biased region" description="Basic and acidic residues" evidence="2">
    <location>
        <begin position="122"/>
        <end position="131"/>
    </location>
</feature>
<keyword evidence="1" id="KW-0863">Zinc-finger</keyword>
<organism evidence="4 5">
    <name type="scientific">Thalassoglobus polymorphus</name>
    <dbReference type="NCBI Taxonomy" id="2527994"/>
    <lineage>
        <taxon>Bacteria</taxon>
        <taxon>Pseudomonadati</taxon>
        <taxon>Planctomycetota</taxon>
        <taxon>Planctomycetia</taxon>
        <taxon>Planctomycetales</taxon>
        <taxon>Planctomycetaceae</taxon>
        <taxon>Thalassoglobus</taxon>
    </lineage>
</organism>
<keyword evidence="1" id="KW-0479">Metal-binding</keyword>
<dbReference type="PROSITE" id="PS50966">
    <property type="entry name" value="ZF_SWIM"/>
    <property type="match status" value="1"/>
</dbReference>
<gene>
    <name evidence="4" type="ORF">Mal48_22520</name>
</gene>
<evidence type="ECO:0000256" key="2">
    <source>
        <dbReference type="SAM" id="MobiDB-lite"/>
    </source>
</evidence>
<evidence type="ECO:0000313" key="4">
    <source>
        <dbReference type="EMBL" id="QDT33000.1"/>
    </source>
</evidence>
<dbReference type="Proteomes" id="UP000315724">
    <property type="component" value="Chromosome"/>
</dbReference>
<name>A0A517QMX7_9PLAN</name>
<reference evidence="4 5" key="1">
    <citation type="submission" date="2019-02" db="EMBL/GenBank/DDBJ databases">
        <title>Deep-cultivation of Planctomycetes and their phenomic and genomic characterization uncovers novel biology.</title>
        <authorList>
            <person name="Wiegand S."/>
            <person name="Jogler M."/>
            <person name="Boedeker C."/>
            <person name="Pinto D."/>
            <person name="Vollmers J."/>
            <person name="Rivas-Marin E."/>
            <person name="Kohn T."/>
            <person name="Peeters S.H."/>
            <person name="Heuer A."/>
            <person name="Rast P."/>
            <person name="Oberbeckmann S."/>
            <person name="Bunk B."/>
            <person name="Jeske O."/>
            <person name="Meyerdierks A."/>
            <person name="Storesund J.E."/>
            <person name="Kallscheuer N."/>
            <person name="Luecker S."/>
            <person name="Lage O.M."/>
            <person name="Pohl T."/>
            <person name="Merkel B.J."/>
            <person name="Hornburger P."/>
            <person name="Mueller R.-W."/>
            <person name="Bruemmer F."/>
            <person name="Labrenz M."/>
            <person name="Spormann A.M."/>
            <person name="Op den Camp H."/>
            <person name="Overmann J."/>
            <person name="Amann R."/>
            <person name="Jetten M.S.M."/>
            <person name="Mascher T."/>
            <person name="Medema M.H."/>
            <person name="Devos D.P."/>
            <person name="Kaster A.-K."/>
            <person name="Ovreas L."/>
            <person name="Rohde M."/>
            <person name="Galperin M.Y."/>
            <person name="Jogler C."/>
        </authorList>
    </citation>
    <scope>NUCLEOTIDE SEQUENCE [LARGE SCALE GENOMIC DNA]</scope>
    <source>
        <strain evidence="4 5">Mal48</strain>
    </source>
</reference>
<accession>A0A517QMX7</accession>
<dbReference type="Pfam" id="PF04434">
    <property type="entry name" value="SWIM"/>
    <property type="match status" value="1"/>
</dbReference>